<dbReference type="InterPro" id="IPR043519">
    <property type="entry name" value="NT_sf"/>
</dbReference>
<dbReference type="PANTHER" id="PTHR46173">
    <property type="entry name" value="CCA TRNA NUCLEOTIDYLTRANSFERASE 1, MITOCHONDRIAL"/>
    <property type="match status" value="1"/>
</dbReference>
<dbReference type="NCBIfam" id="TIGR00277">
    <property type="entry name" value="HDIG"/>
    <property type="match status" value="1"/>
</dbReference>
<dbReference type="SUPFAM" id="SSF81891">
    <property type="entry name" value="Poly A polymerase C-terminal region-like"/>
    <property type="match status" value="1"/>
</dbReference>
<dbReference type="SUPFAM" id="SSF81301">
    <property type="entry name" value="Nucleotidyltransferase"/>
    <property type="match status" value="1"/>
</dbReference>
<dbReference type="InterPro" id="IPR002646">
    <property type="entry name" value="PolA_pol_head_dom"/>
</dbReference>
<organism evidence="11 12">
    <name type="scientific">Lentihominibacter hominis</name>
    <dbReference type="NCBI Taxonomy" id="2763645"/>
    <lineage>
        <taxon>Bacteria</taxon>
        <taxon>Bacillati</taxon>
        <taxon>Bacillota</taxon>
        <taxon>Clostridia</taxon>
        <taxon>Peptostreptococcales</taxon>
        <taxon>Anaerovoracaceae</taxon>
        <taxon>Lentihominibacter</taxon>
    </lineage>
</organism>
<dbReference type="PANTHER" id="PTHR46173:SF1">
    <property type="entry name" value="CCA TRNA NUCLEOTIDYLTRANSFERASE 1, MITOCHONDRIAL"/>
    <property type="match status" value="1"/>
</dbReference>
<proteinExistence type="inferred from homology"/>
<keyword evidence="6" id="KW-0547">Nucleotide-binding</keyword>
<evidence type="ECO:0000256" key="2">
    <source>
        <dbReference type="ARBA" id="ARBA00022679"/>
    </source>
</evidence>
<dbReference type="Pfam" id="PF01743">
    <property type="entry name" value="PolyA_pol"/>
    <property type="match status" value="1"/>
</dbReference>
<dbReference type="InterPro" id="IPR032828">
    <property type="entry name" value="PolyA_RNA-bd"/>
</dbReference>
<keyword evidence="12" id="KW-1185">Reference proteome</keyword>
<evidence type="ECO:0000256" key="8">
    <source>
        <dbReference type="ARBA" id="ARBA00022884"/>
    </source>
</evidence>
<dbReference type="Gene3D" id="1.10.246.80">
    <property type="match status" value="1"/>
</dbReference>
<dbReference type="InterPro" id="IPR032810">
    <property type="entry name" value="CCA-adding_enz_C"/>
</dbReference>
<name>A0A926E9E1_9FIRM</name>
<dbReference type="Pfam" id="PF13735">
    <property type="entry name" value="tRNA_NucTran2_2"/>
    <property type="match status" value="1"/>
</dbReference>
<dbReference type="Gene3D" id="1.10.3090.10">
    <property type="entry name" value="cca-adding enzyme, domain 2"/>
    <property type="match status" value="1"/>
</dbReference>
<dbReference type="GO" id="GO:0016779">
    <property type="term" value="F:nucleotidyltransferase activity"/>
    <property type="evidence" value="ECO:0007669"/>
    <property type="project" value="UniProtKB-KW"/>
</dbReference>
<keyword evidence="7" id="KW-0460">Magnesium</keyword>
<evidence type="ECO:0000256" key="5">
    <source>
        <dbReference type="ARBA" id="ARBA00022723"/>
    </source>
</evidence>
<evidence type="ECO:0000259" key="10">
    <source>
        <dbReference type="PROSITE" id="PS51831"/>
    </source>
</evidence>
<dbReference type="InterPro" id="IPR050264">
    <property type="entry name" value="Bact_CCA-adding_enz_type3_sf"/>
</dbReference>
<dbReference type="GO" id="GO:0000049">
    <property type="term" value="F:tRNA binding"/>
    <property type="evidence" value="ECO:0007669"/>
    <property type="project" value="TreeGrafter"/>
</dbReference>
<evidence type="ECO:0000313" key="11">
    <source>
        <dbReference type="EMBL" id="MBC8568174.1"/>
    </source>
</evidence>
<dbReference type="InterPro" id="IPR003607">
    <property type="entry name" value="HD/PDEase_dom"/>
</dbReference>
<evidence type="ECO:0000256" key="4">
    <source>
        <dbReference type="ARBA" id="ARBA00022695"/>
    </source>
</evidence>
<evidence type="ECO:0000256" key="1">
    <source>
        <dbReference type="ARBA" id="ARBA00001946"/>
    </source>
</evidence>
<comment type="cofactor">
    <cofactor evidence="1">
        <name>Mg(2+)</name>
        <dbReference type="ChEBI" id="CHEBI:18420"/>
    </cofactor>
</comment>
<sequence length="460" mass="52056">MACGKKTIVTTGGRAALELLNDSGYEAYFVGGCVRDSILSDMGYDGLQGIDIDVATDAVPEQVKEVFHDMNIIDTGLKHGTVTVLFPADQGGFIPVEITTYRTEEGYSDGRHPDKVKFTGSLIKDLERRDFTINAMAMDLKGEIIDPLGGKNDLKDRTIRTVGSPDRRFSEDALRIMRALRFSSVLGFDIEKETENSLFENSYMLKNLSAERLFSEFKKLLTGIDAGRTVRQYADILGVIIPELVAMKGFEQHNEYHKYDVLEHCIRAMEAVAVNDANNLHMKMASLFHDIGKPLTYSLDDTGRGHFYGHASKGAEVAELIMKRFKADKKLSQRVILLIKYHDLIFKEDEKLLKRWMRRFSPEILFEILDIKRADNFATGNMGDDLKRRFDKIEAMMKGILEKHKCFSLKDLEVDGTDIMALGICQGPEIGRLLDYLLEEVIEGKVINRKDDLIKAIEKF</sequence>
<dbReference type="GO" id="GO:0046872">
    <property type="term" value="F:metal ion binding"/>
    <property type="evidence" value="ECO:0007669"/>
    <property type="project" value="UniProtKB-KW"/>
</dbReference>
<dbReference type="GO" id="GO:0008033">
    <property type="term" value="P:tRNA processing"/>
    <property type="evidence" value="ECO:0007669"/>
    <property type="project" value="UniProtKB-KW"/>
</dbReference>
<evidence type="ECO:0000313" key="12">
    <source>
        <dbReference type="Proteomes" id="UP000610862"/>
    </source>
</evidence>
<keyword evidence="8 9" id="KW-0694">RNA-binding</keyword>
<evidence type="ECO:0000256" key="7">
    <source>
        <dbReference type="ARBA" id="ARBA00022842"/>
    </source>
</evidence>
<keyword evidence="5" id="KW-0479">Metal-binding</keyword>
<dbReference type="Gene3D" id="3.30.460.10">
    <property type="entry name" value="Beta Polymerase, domain 2"/>
    <property type="match status" value="1"/>
</dbReference>
<dbReference type="GO" id="GO:0000166">
    <property type="term" value="F:nucleotide binding"/>
    <property type="evidence" value="ECO:0007669"/>
    <property type="project" value="UniProtKB-KW"/>
</dbReference>
<dbReference type="Pfam" id="PF12627">
    <property type="entry name" value="PolyA_pol_RNAbd"/>
    <property type="match status" value="1"/>
</dbReference>
<evidence type="ECO:0000256" key="6">
    <source>
        <dbReference type="ARBA" id="ARBA00022741"/>
    </source>
</evidence>
<dbReference type="Proteomes" id="UP000610862">
    <property type="component" value="Unassembled WGS sequence"/>
</dbReference>
<dbReference type="CDD" id="cd05398">
    <property type="entry name" value="NT_ClassII-CCAase"/>
    <property type="match status" value="1"/>
</dbReference>
<dbReference type="EMBL" id="JACRTA010000002">
    <property type="protein sequence ID" value="MBC8568174.1"/>
    <property type="molecule type" value="Genomic_DNA"/>
</dbReference>
<dbReference type="CDD" id="cd00077">
    <property type="entry name" value="HDc"/>
    <property type="match status" value="1"/>
</dbReference>
<gene>
    <name evidence="11" type="ORF">H8692_05260</name>
</gene>
<comment type="similarity">
    <text evidence="9">Belongs to the tRNA nucleotidyltransferase/poly(A) polymerase family.</text>
</comment>
<keyword evidence="2 9" id="KW-0808">Transferase</keyword>
<dbReference type="InterPro" id="IPR006675">
    <property type="entry name" value="HDIG_dom"/>
</dbReference>
<comment type="caution">
    <text evidence="11">The sequence shown here is derived from an EMBL/GenBank/DDBJ whole genome shotgun (WGS) entry which is preliminary data.</text>
</comment>
<dbReference type="PROSITE" id="PS51831">
    <property type="entry name" value="HD"/>
    <property type="match status" value="1"/>
</dbReference>
<protein>
    <submittedName>
        <fullName evidence="11">HD domain-containing protein</fullName>
    </submittedName>
</protein>
<reference evidence="11" key="1">
    <citation type="submission" date="2020-08" db="EMBL/GenBank/DDBJ databases">
        <title>Genome public.</title>
        <authorList>
            <person name="Liu C."/>
            <person name="Sun Q."/>
        </authorList>
    </citation>
    <scope>NUCLEOTIDE SEQUENCE</scope>
    <source>
        <strain evidence="11">NSJ-24</strain>
    </source>
</reference>
<keyword evidence="4" id="KW-0548">Nucleotidyltransferase</keyword>
<keyword evidence="3" id="KW-0819">tRNA processing</keyword>
<dbReference type="InterPro" id="IPR006674">
    <property type="entry name" value="HD_domain"/>
</dbReference>
<feature type="domain" description="HD" evidence="10">
    <location>
        <begin position="261"/>
        <end position="396"/>
    </location>
</feature>
<dbReference type="AlphaFoldDB" id="A0A926E9E1"/>
<dbReference type="RefSeq" id="WP_187525148.1">
    <property type="nucleotide sequence ID" value="NZ_JACRTA010000002.1"/>
</dbReference>
<evidence type="ECO:0000256" key="9">
    <source>
        <dbReference type="RuleBase" id="RU003953"/>
    </source>
</evidence>
<evidence type="ECO:0000256" key="3">
    <source>
        <dbReference type="ARBA" id="ARBA00022694"/>
    </source>
</evidence>
<accession>A0A926E9E1</accession>